<evidence type="ECO:0000313" key="5">
    <source>
        <dbReference type="Proteomes" id="UP000887574"/>
    </source>
</evidence>
<evidence type="ECO:0000256" key="4">
    <source>
        <dbReference type="SAM" id="Phobius"/>
    </source>
</evidence>
<feature type="region of interest" description="Disordered" evidence="3">
    <location>
        <begin position="33"/>
        <end position="92"/>
    </location>
</feature>
<dbReference type="PANTHER" id="PTHR10340">
    <property type="entry name" value="SPHINGOMYELIN PHOSPHODIESTERASE"/>
    <property type="match status" value="1"/>
</dbReference>
<dbReference type="PANTHER" id="PTHR10340:SF57">
    <property type="entry name" value="METALLOPHOS DOMAIN-CONTAINING PROTEIN"/>
    <property type="match status" value="1"/>
</dbReference>
<feature type="transmembrane region" description="Helical" evidence="4">
    <location>
        <begin position="469"/>
        <end position="487"/>
    </location>
</feature>
<sequence>MMSDLDDPFAQLLQRSLQRLHCSSASFNSSLSVRIPESPKPNARVNSSRPVQLPASSATLSRRIPVQFPVPSSSDPSRVPEPQVVKRASSSSHQVSRMVSSSASRHVFSLRRCFLIRDFTSAASVLKSDSHLTPNQRKVRSAPDVRKVLQLTDFHYDRDYSVKGSPDDMCHTLENKTPKKDLGMFGDHKCDSPKSLVESAIIAAKEMWRCFRSDNELAETTLSWHTILPVYGNHDNSPTDNFPDIQTFIYYKTFEMWKPWIGEQAEETFLNGGYYKYTAADAQFLMLNTNLYYTSNILPMHNLTDPAGQFEFMEKALESAQSSGKSVHMAAHISPGALESKANFTWMYPQYNRRMLDITIKYAKTIKWMVFGHHHTDTFHLVKNQQGEDVQLMLMCPAVTPWYSIAGSNNPAFRVFEYYPTSWRLKISRPTISLWSRKGISYLLTQICGLDDYYKCLDNKTSGAHAIKLITQIYMNALLIVAGLLFVRWN</sequence>
<feature type="compositionally biased region" description="Polar residues" evidence="3">
    <location>
        <begin position="44"/>
        <end position="60"/>
    </location>
</feature>
<organism evidence="5 6">
    <name type="scientific">Ditylenchus dipsaci</name>
    <dbReference type="NCBI Taxonomy" id="166011"/>
    <lineage>
        <taxon>Eukaryota</taxon>
        <taxon>Metazoa</taxon>
        <taxon>Ecdysozoa</taxon>
        <taxon>Nematoda</taxon>
        <taxon>Chromadorea</taxon>
        <taxon>Rhabditida</taxon>
        <taxon>Tylenchina</taxon>
        <taxon>Tylenchomorpha</taxon>
        <taxon>Sphaerularioidea</taxon>
        <taxon>Anguinidae</taxon>
        <taxon>Anguininae</taxon>
        <taxon>Ditylenchus</taxon>
    </lineage>
</organism>
<evidence type="ECO:0000256" key="1">
    <source>
        <dbReference type="ARBA" id="ARBA00022801"/>
    </source>
</evidence>
<dbReference type="GO" id="GO:0008081">
    <property type="term" value="F:phosphoric diester hydrolase activity"/>
    <property type="evidence" value="ECO:0007669"/>
    <property type="project" value="TreeGrafter"/>
</dbReference>
<keyword evidence="2" id="KW-0325">Glycoprotein</keyword>
<evidence type="ECO:0000256" key="3">
    <source>
        <dbReference type="SAM" id="MobiDB-lite"/>
    </source>
</evidence>
<dbReference type="WBParaSite" id="jg14252">
    <property type="protein sequence ID" value="jg14252"/>
    <property type="gene ID" value="jg14252"/>
</dbReference>
<dbReference type="SUPFAM" id="SSF56300">
    <property type="entry name" value="Metallo-dependent phosphatases"/>
    <property type="match status" value="1"/>
</dbReference>
<keyword evidence="4" id="KW-1133">Transmembrane helix</keyword>
<accession>A0A915D0I1</accession>
<keyword evidence="5" id="KW-1185">Reference proteome</keyword>
<keyword evidence="4" id="KW-0472">Membrane</keyword>
<evidence type="ECO:0000313" key="6">
    <source>
        <dbReference type="WBParaSite" id="jg14252"/>
    </source>
</evidence>
<feature type="compositionally biased region" description="Low complexity" evidence="3">
    <location>
        <begin position="69"/>
        <end position="92"/>
    </location>
</feature>
<name>A0A915D0I1_9BILA</name>
<dbReference type="AlphaFoldDB" id="A0A915D0I1"/>
<dbReference type="Proteomes" id="UP000887574">
    <property type="component" value="Unplaced"/>
</dbReference>
<keyword evidence="4" id="KW-0812">Transmembrane</keyword>
<protein>
    <submittedName>
        <fullName evidence="6">Calcineurin-like phosphoesterase domain-containing protein</fullName>
    </submittedName>
</protein>
<evidence type="ECO:0000256" key="2">
    <source>
        <dbReference type="ARBA" id="ARBA00023180"/>
    </source>
</evidence>
<proteinExistence type="predicted"/>
<dbReference type="InterPro" id="IPR029052">
    <property type="entry name" value="Metallo-depent_PP-like"/>
</dbReference>
<dbReference type="GO" id="GO:0005615">
    <property type="term" value="C:extracellular space"/>
    <property type="evidence" value="ECO:0007669"/>
    <property type="project" value="TreeGrafter"/>
</dbReference>
<reference evidence="6" key="1">
    <citation type="submission" date="2022-11" db="UniProtKB">
        <authorList>
            <consortium name="WormBaseParasite"/>
        </authorList>
    </citation>
    <scope>IDENTIFICATION</scope>
</reference>
<keyword evidence="1" id="KW-0378">Hydrolase</keyword>